<evidence type="ECO:0000259" key="2">
    <source>
        <dbReference type="Pfam" id="PF06580"/>
    </source>
</evidence>
<name>A0A1H6V1N1_9BACT</name>
<evidence type="ECO:0000313" key="4">
    <source>
        <dbReference type="Proteomes" id="UP000199532"/>
    </source>
</evidence>
<dbReference type="InterPro" id="IPR036890">
    <property type="entry name" value="HATPase_C_sf"/>
</dbReference>
<dbReference type="Gene3D" id="3.30.565.10">
    <property type="entry name" value="Histidine kinase-like ATPase, C-terminal domain"/>
    <property type="match status" value="1"/>
</dbReference>
<feature type="transmembrane region" description="Helical" evidence="1">
    <location>
        <begin position="46"/>
        <end position="64"/>
    </location>
</feature>
<dbReference type="Pfam" id="PF06580">
    <property type="entry name" value="His_kinase"/>
    <property type="match status" value="1"/>
</dbReference>
<dbReference type="RefSeq" id="WP_090335774.1">
    <property type="nucleotide sequence ID" value="NZ_FNXY01000004.1"/>
</dbReference>
<gene>
    <name evidence="3" type="ORF">SAMN04487995_2797</name>
</gene>
<proteinExistence type="predicted"/>
<dbReference type="GO" id="GO:0016020">
    <property type="term" value="C:membrane"/>
    <property type="evidence" value="ECO:0007669"/>
    <property type="project" value="InterPro"/>
</dbReference>
<protein>
    <submittedName>
        <fullName evidence="3">Histidine kinase</fullName>
    </submittedName>
</protein>
<dbReference type="PANTHER" id="PTHR34220">
    <property type="entry name" value="SENSOR HISTIDINE KINASE YPDA"/>
    <property type="match status" value="1"/>
</dbReference>
<evidence type="ECO:0000313" key="3">
    <source>
        <dbReference type="EMBL" id="SEI96884.1"/>
    </source>
</evidence>
<dbReference type="STRING" id="408657.SAMN04487995_2797"/>
<keyword evidence="3" id="KW-0808">Transferase</keyword>
<keyword evidence="4" id="KW-1185">Reference proteome</keyword>
<keyword evidence="1" id="KW-1133">Transmembrane helix</keyword>
<dbReference type="InterPro" id="IPR010559">
    <property type="entry name" value="Sig_transdc_His_kin_internal"/>
</dbReference>
<dbReference type="AlphaFoldDB" id="A0A1H6V1N1"/>
<organism evidence="3 4">
    <name type="scientific">Dyadobacter koreensis</name>
    <dbReference type="NCBI Taxonomy" id="408657"/>
    <lineage>
        <taxon>Bacteria</taxon>
        <taxon>Pseudomonadati</taxon>
        <taxon>Bacteroidota</taxon>
        <taxon>Cytophagia</taxon>
        <taxon>Cytophagales</taxon>
        <taxon>Spirosomataceae</taxon>
        <taxon>Dyadobacter</taxon>
    </lineage>
</organism>
<dbReference type="SUPFAM" id="SSF55874">
    <property type="entry name" value="ATPase domain of HSP90 chaperone/DNA topoisomerase II/histidine kinase"/>
    <property type="match status" value="1"/>
</dbReference>
<feature type="transmembrane region" description="Helical" evidence="1">
    <location>
        <begin position="76"/>
        <end position="94"/>
    </location>
</feature>
<accession>A0A1H6V1N1</accession>
<keyword evidence="1" id="KW-0472">Membrane</keyword>
<keyword evidence="3" id="KW-0418">Kinase</keyword>
<dbReference type="PANTHER" id="PTHR34220:SF7">
    <property type="entry name" value="SENSOR HISTIDINE KINASE YPDA"/>
    <property type="match status" value="1"/>
</dbReference>
<sequence length="345" mass="39764">MKIRIFQFFSHCFFIFAFLALPYIFAPTGFPTVVVLEKNAHERTNLLSYLLMLSFFYVNYYVLIPKFYFAKKHITYIGIVIVFFAGILLLMHQLDRKPRMPAPFPDRPPKSERFEKPPGAFENSQTMFLFLVGLVVSFAVKINDRLKRSEQEKLHTELSYLKAQINPHFLFNTLNSIYSLAIEKSDRTADAVVMLSSLMRYVIRDASENMVPLNKEIEYIQNYVSLQKFRLDDTVVINFQTEGAVVNQKIAPLILISFIENAFKYGVNPEHPSLIEISLTSKNDSLNLYVSNNKVRFGSQEADSSGGIGLRNTKARLQLLYPARHQLSIQYSNEKFIVDLKLNLA</sequence>
<feature type="domain" description="Signal transduction histidine kinase internal region" evidence="2">
    <location>
        <begin position="157"/>
        <end position="234"/>
    </location>
</feature>
<dbReference type="EMBL" id="FNXY01000004">
    <property type="protein sequence ID" value="SEI96884.1"/>
    <property type="molecule type" value="Genomic_DNA"/>
</dbReference>
<evidence type="ECO:0000256" key="1">
    <source>
        <dbReference type="SAM" id="Phobius"/>
    </source>
</evidence>
<feature type="transmembrane region" description="Helical" evidence="1">
    <location>
        <begin position="126"/>
        <end position="143"/>
    </location>
</feature>
<dbReference type="GO" id="GO:0000155">
    <property type="term" value="F:phosphorelay sensor kinase activity"/>
    <property type="evidence" value="ECO:0007669"/>
    <property type="project" value="InterPro"/>
</dbReference>
<feature type="transmembrane region" description="Helical" evidence="1">
    <location>
        <begin position="5"/>
        <end position="26"/>
    </location>
</feature>
<dbReference type="InterPro" id="IPR050640">
    <property type="entry name" value="Bact_2-comp_sensor_kinase"/>
</dbReference>
<dbReference type="OrthoDB" id="9792992at2"/>
<reference evidence="3 4" key="1">
    <citation type="submission" date="2016-10" db="EMBL/GenBank/DDBJ databases">
        <authorList>
            <person name="de Groot N.N."/>
        </authorList>
    </citation>
    <scope>NUCLEOTIDE SEQUENCE [LARGE SCALE GENOMIC DNA]</scope>
    <source>
        <strain evidence="3 4">DSM 19938</strain>
    </source>
</reference>
<dbReference type="Proteomes" id="UP000199532">
    <property type="component" value="Unassembled WGS sequence"/>
</dbReference>
<keyword evidence="1" id="KW-0812">Transmembrane</keyword>